<keyword evidence="3" id="KW-0808">Transferase</keyword>
<evidence type="ECO:0000256" key="5">
    <source>
        <dbReference type="SAM" id="Phobius"/>
    </source>
</evidence>
<evidence type="ECO:0000256" key="2">
    <source>
        <dbReference type="ARBA" id="ARBA00022603"/>
    </source>
</evidence>
<dbReference type="PANTHER" id="PTHR13610:SF9">
    <property type="entry name" value="FI06469P"/>
    <property type="match status" value="1"/>
</dbReference>
<comment type="similarity">
    <text evidence="1">Belongs to the ANT/ATPSC lysine N-methyltransferase family.</text>
</comment>
<accession>A0A9Q0RSQ1</accession>
<proteinExistence type="inferred from homology"/>
<name>A0A9Q0RSQ1_BLOTA</name>
<dbReference type="AlphaFoldDB" id="A0A9Q0RSQ1"/>
<dbReference type="Gene3D" id="3.40.50.150">
    <property type="entry name" value="Vaccinia Virus protein VP39"/>
    <property type="match status" value="1"/>
</dbReference>
<keyword evidence="5" id="KW-1133">Transmembrane helix</keyword>
<dbReference type="GO" id="GO:1905706">
    <property type="term" value="P:regulation of mitochondrial ATP synthesis coupled proton transport"/>
    <property type="evidence" value="ECO:0007669"/>
    <property type="project" value="TreeGrafter"/>
</dbReference>
<dbReference type="GO" id="GO:0005739">
    <property type="term" value="C:mitochondrion"/>
    <property type="evidence" value="ECO:0007669"/>
    <property type="project" value="TreeGrafter"/>
</dbReference>
<dbReference type="SUPFAM" id="SSF53335">
    <property type="entry name" value="S-adenosyl-L-methionine-dependent methyltransferases"/>
    <property type="match status" value="1"/>
</dbReference>
<evidence type="ECO:0000313" key="7">
    <source>
        <dbReference type="Proteomes" id="UP001142055"/>
    </source>
</evidence>
<keyword evidence="7" id="KW-1185">Reference proteome</keyword>
<protein>
    <submittedName>
        <fullName evidence="6">Uncharacterized protein</fullName>
    </submittedName>
</protein>
<dbReference type="PANTHER" id="PTHR13610">
    <property type="entry name" value="METHYLTRANSFERASE DOMAIN-CONTAINING PROTEIN"/>
    <property type="match status" value="1"/>
</dbReference>
<dbReference type="OrthoDB" id="66144at2759"/>
<dbReference type="Proteomes" id="UP001142055">
    <property type="component" value="Chromosome 1"/>
</dbReference>
<gene>
    <name evidence="6" type="ORF">RDWZM_003061</name>
</gene>
<organism evidence="6 7">
    <name type="scientific">Blomia tropicalis</name>
    <name type="common">Mite</name>
    <dbReference type="NCBI Taxonomy" id="40697"/>
    <lineage>
        <taxon>Eukaryota</taxon>
        <taxon>Metazoa</taxon>
        <taxon>Ecdysozoa</taxon>
        <taxon>Arthropoda</taxon>
        <taxon>Chelicerata</taxon>
        <taxon>Arachnida</taxon>
        <taxon>Acari</taxon>
        <taxon>Acariformes</taxon>
        <taxon>Sarcoptiformes</taxon>
        <taxon>Astigmata</taxon>
        <taxon>Glycyphagoidea</taxon>
        <taxon>Echimyopodidae</taxon>
        <taxon>Blomia</taxon>
    </lineage>
</organism>
<keyword evidence="5" id="KW-0472">Membrane</keyword>
<evidence type="ECO:0000256" key="1">
    <source>
        <dbReference type="ARBA" id="ARBA00010633"/>
    </source>
</evidence>
<dbReference type="InterPro" id="IPR029063">
    <property type="entry name" value="SAM-dependent_MTases_sf"/>
</dbReference>
<dbReference type="GO" id="GO:0032259">
    <property type="term" value="P:methylation"/>
    <property type="evidence" value="ECO:0007669"/>
    <property type="project" value="UniProtKB-KW"/>
</dbReference>
<reference evidence="6" key="1">
    <citation type="submission" date="2022-12" db="EMBL/GenBank/DDBJ databases">
        <title>Genome assemblies of Blomia tropicalis.</title>
        <authorList>
            <person name="Cui Y."/>
        </authorList>
    </citation>
    <scope>NUCLEOTIDE SEQUENCE</scope>
    <source>
        <tissue evidence="6">Adult mites</tissue>
    </source>
</reference>
<dbReference type="InterPro" id="IPR026170">
    <property type="entry name" value="FAM173A/B"/>
</dbReference>
<keyword evidence="2" id="KW-0489">Methyltransferase</keyword>
<dbReference type="GO" id="GO:0016279">
    <property type="term" value="F:protein-lysine N-methyltransferase activity"/>
    <property type="evidence" value="ECO:0007669"/>
    <property type="project" value="InterPro"/>
</dbReference>
<dbReference type="OMA" id="NPWLVAY"/>
<keyword evidence="4" id="KW-0949">S-adenosyl-L-methionine</keyword>
<comment type="caution">
    <text evidence="6">The sequence shown here is derived from an EMBL/GenBank/DDBJ whole genome shotgun (WGS) entry which is preliminary data.</text>
</comment>
<evidence type="ECO:0000256" key="3">
    <source>
        <dbReference type="ARBA" id="ARBA00022679"/>
    </source>
</evidence>
<keyword evidence="5" id="KW-0812">Transmembrane</keyword>
<sequence>MELTENLHEKKTKIKNAGLVTVGIFGGLATGIVAIAMPFVWPAFRKIVLPYVPATSTQIENVIQALRYHRPDLKKADRFRMIDLGSGDGRIVIECAKRLMIEAHGVELNPWLVLYSKYQAYKANVHPLVSFRRKNLFKVDLADYDKIVIFGVDSLMPLIETKTQSDCDKRKKEVTVIACRFPLPNWKPFASFGTGIDQVWLYRYYPSYVDKH</sequence>
<evidence type="ECO:0000313" key="6">
    <source>
        <dbReference type="EMBL" id="KAJ6224516.1"/>
    </source>
</evidence>
<dbReference type="EMBL" id="JAPWDV010000001">
    <property type="protein sequence ID" value="KAJ6224516.1"/>
    <property type="molecule type" value="Genomic_DNA"/>
</dbReference>
<evidence type="ECO:0000256" key="4">
    <source>
        <dbReference type="ARBA" id="ARBA00022691"/>
    </source>
</evidence>
<feature type="transmembrane region" description="Helical" evidence="5">
    <location>
        <begin position="17"/>
        <end position="41"/>
    </location>
</feature>